<evidence type="ECO:0000313" key="1">
    <source>
        <dbReference type="EMBL" id="KAJ5249024.1"/>
    </source>
</evidence>
<dbReference type="AlphaFoldDB" id="A0A9W9PND4"/>
<protein>
    <submittedName>
        <fullName evidence="1">Uncharacterized protein</fullName>
    </submittedName>
</protein>
<sequence length="124" mass="13893">MKGTHYRLELPGRSRSLLWNSPVVVSRMYQRESKGTTSTSANLFQRVLSKVDLWTQGFARVDAPEIARCHMPNPIAMILSTDWELGTSNVRFQFSGRLRKVDGYHSRGSAGVKPEAASLALRLS</sequence>
<dbReference type="GeneID" id="83197075"/>
<name>A0A9W9PND4_9EURO</name>
<evidence type="ECO:0000313" key="2">
    <source>
        <dbReference type="Proteomes" id="UP001150941"/>
    </source>
</evidence>
<dbReference type="EMBL" id="JAPQKS010000001">
    <property type="protein sequence ID" value="KAJ5249024.1"/>
    <property type="molecule type" value="Genomic_DNA"/>
</dbReference>
<dbReference type="Proteomes" id="UP001150941">
    <property type="component" value="Unassembled WGS sequence"/>
</dbReference>
<dbReference type="RefSeq" id="XP_058335803.1">
    <property type="nucleotide sequence ID" value="XM_058469772.1"/>
</dbReference>
<keyword evidence="2" id="KW-1185">Reference proteome</keyword>
<accession>A0A9W9PND4</accession>
<proteinExistence type="predicted"/>
<organism evidence="1 2">
    <name type="scientific">Penicillium chermesinum</name>
    <dbReference type="NCBI Taxonomy" id="63820"/>
    <lineage>
        <taxon>Eukaryota</taxon>
        <taxon>Fungi</taxon>
        <taxon>Dikarya</taxon>
        <taxon>Ascomycota</taxon>
        <taxon>Pezizomycotina</taxon>
        <taxon>Eurotiomycetes</taxon>
        <taxon>Eurotiomycetidae</taxon>
        <taxon>Eurotiales</taxon>
        <taxon>Aspergillaceae</taxon>
        <taxon>Penicillium</taxon>
    </lineage>
</organism>
<reference evidence="1" key="2">
    <citation type="journal article" date="2023" name="IMA Fungus">
        <title>Comparative genomic study of the Penicillium genus elucidates a diverse pangenome and 15 lateral gene transfer events.</title>
        <authorList>
            <person name="Petersen C."/>
            <person name="Sorensen T."/>
            <person name="Nielsen M.R."/>
            <person name="Sondergaard T.E."/>
            <person name="Sorensen J.L."/>
            <person name="Fitzpatrick D.A."/>
            <person name="Frisvad J.C."/>
            <person name="Nielsen K.L."/>
        </authorList>
    </citation>
    <scope>NUCLEOTIDE SEQUENCE</scope>
    <source>
        <strain evidence="1">IBT 19713</strain>
    </source>
</reference>
<comment type="caution">
    <text evidence="1">The sequence shown here is derived from an EMBL/GenBank/DDBJ whole genome shotgun (WGS) entry which is preliminary data.</text>
</comment>
<gene>
    <name evidence="1" type="ORF">N7468_000475</name>
</gene>
<reference evidence="1" key="1">
    <citation type="submission" date="2022-11" db="EMBL/GenBank/DDBJ databases">
        <authorList>
            <person name="Petersen C."/>
        </authorList>
    </citation>
    <scope>NUCLEOTIDE SEQUENCE</scope>
    <source>
        <strain evidence="1">IBT 19713</strain>
    </source>
</reference>